<keyword evidence="5 9" id="KW-0548">Nucleotidyltransferase</keyword>
<evidence type="ECO:0000256" key="1">
    <source>
        <dbReference type="ARBA" id="ARBA00001946"/>
    </source>
</evidence>
<proteinExistence type="inferred from homology"/>
<evidence type="ECO:0000256" key="9">
    <source>
        <dbReference type="RuleBase" id="RU003706"/>
    </source>
</evidence>
<evidence type="ECO:0000256" key="2">
    <source>
        <dbReference type="ARBA" id="ARBA00010480"/>
    </source>
</evidence>
<accession>A0A1H8GZU0</accession>
<comment type="catalytic activity">
    <reaction evidence="8 9">
        <text>dTTP + alpha-D-glucose 1-phosphate + H(+) = dTDP-alpha-D-glucose + diphosphate</text>
        <dbReference type="Rhea" id="RHEA:15225"/>
        <dbReference type="ChEBI" id="CHEBI:15378"/>
        <dbReference type="ChEBI" id="CHEBI:33019"/>
        <dbReference type="ChEBI" id="CHEBI:37568"/>
        <dbReference type="ChEBI" id="CHEBI:57477"/>
        <dbReference type="ChEBI" id="CHEBI:58601"/>
        <dbReference type="EC" id="2.7.7.24"/>
    </reaction>
</comment>
<dbReference type="Proteomes" id="UP000183002">
    <property type="component" value="Unassembled WGS sequence"/>
</dbReference>
<dbReference type="CDD" id="cd02538">
    <property type="entry name" value="G1P_TT_short"/>
    <property type="match status" value="1"/>
</dbReference>
<name>A0A1H8GZU0_9RHOB</name>
<feature type="domain" description="Nucleotidyl transferase" evidence="10">
    <location>
        <begin position="4"/>
        <end position="240"/>
    </location>
</feature>
<reference evidence="11 12" key="1">
    <citation type="submission" date="2016-10" db="EMBL/GenBank/DDBJ databases">
        <authorList>
            <person name="de Groot N.N."/>
        </authorList>
    </citation>
    <scope>NUCLEOTIDE SEQUENCE [LARGE SCALE GENOMIC DNA]</scope>
    <source>
        <strain evidence="11 12">CGMCC 1.10836</strain>
    </source>
</reference>
<organism evidence="11 12">
    <name type="scientific">Pseudorhodobacter antarcticus</name>
    <dbReference type="NCBI Taxonomy" id="1077947"/>
    <lineage>
        <taxon>Bacteria</taxon>
        <taxon>Pseudomonadati</taxon>
        <taxon>Pseudomonadota</taxon>
        <taxon>Alphaproteobacteria</taxon>
        <taxon>Rhodobacterales</taxon>
        <taxon>Paracoccaceae</taxon>
        <taxon>Pseudorhodobacter</taxon>
    </lineage>
</organism>
<comment type="similarity">
    <text evidence="2 9">Belongs to the glucose-1-phosphate thymidylyltransferase family.</text>
</comment>
<dbReference type="EC" id="2.7.7.24" evidence="3 9"/>
<evidence type="ECO:0000259" key="10">
    <source>
        <dbReference type="Pfam" id="PF00483"/>
    </source>
</evidence>
<evidence type="ECO:0000256" key="7">
    <source>
        <dbReference type="ARBA" id="ARBA00022842"/>
    </source>
</evidence>
<dbReference type="NCBIfam" id="TIGR01207">
    <property type="entry name" value="rmlA"/>
    <property type="match status" value="1"/>
</dbReference>
<sequence>MKRKGIILAGGSGTRLWPITMGVSKQLLPVYDKPMIYFPLSVLMLAGIREIAIITTAEDQSQFKRLLGDGSVWGLQLAYIVQPSPDGLAQAYLLARDFLDGAPSAMVLGDNIFFGHGLPEMLASADAKPQGGTVFGYRVADPERYGVVAFDADGQVREIVEKPAVPPSNYAVTGLYFLDERAPDLAAQVKPSPRGELEITDLLQLYLDEGSLSVEQMGRGFAWLDTGTHGSLLDASNFVRTLQLRQGLQVGCPDEIAHAAGWITTEQLTARAQTFAKNDYGAYLLRLATDGQ</sequence>
<keyword evidence="4 9" id="KW-0808">Transferase</keyword>
<dbReference type="SUPFAM" id="SSF53448">
    <property type="entry name" value="Nucleotide-diphospho-sugar transferases"/>
    <property type="match status" value="1"/>
</dbReference>
<keyword evidence="6 9" id="KW-0479">Metal-binding</keyword>
<dbReference type="Pfam" id="PF00483">
    <property type="entry name" value="NTP_transferase"/>
    <property type="match status" value="1"/>
</dbReference>
<evidence type="ECO:0000256" key="4">
    <source>
        <dbReference type="ARBA" id="ARBA00022679"/>
    </source>
</evidence>
<dbReference type="OrthoDB" id="9801810at2"/>
<dbReference type="PANTHER" id="PTHR43532:SF1">
    <property type="entry name" value="GLUCOSE-1-PHOSPHATE THYMIDYLYLTRANSFERASE 1"/>
    <property type="match status" value="1"/>
</dbReference>
<dbReference type="InterPro" id="IPR005907">
    <property type="entry name" value="G1P_thy_trans_s"/>
</dbReference>
<evidence type="ECO:0000256" key="8">
    <source>
        <dbReference type="ARBA" id="ARBA00049336"/>
    </source>
</evidence>
<dbReference type="FunFam" id="3.90.550.10:FF:000023">
    <property type="entry name" value="Glucose-1-phosphate thymidylyltransferase"/>
    <property type="match status" value="1"/>
</dbReference>
<dbReference type="GO" id="GO:0008879">
    <property type="term" value="F:glucose-1-phosphate thymidylyltransferase activity"/>
    <property type="evidence" value="ECO:0007669"/>
    <property type="project" value="UniProtKB-EC"/>
</dbReference>
<dbReference type="AlphaFoldDB" id="A0A1H8GZU0"/>
<dbReference type="GO" id="GO:0046872">
    <property type="term" value="F:metal ion binding"/>
    <property type="evidence" value="ECO:0007669"/>
    <property type="project" value="UniProtKB-KW"/>
</dbReference>
<evidence type="ECO:0000256" key="3">
    <source>
        <dbReference type="ARBA" id="ARBA00012461"/>
    </source>
</evidence>
<dbReference type="InterPro" id="IPR005835">
    <property type="entry name" value="NTP_transferase_dom"/>
</dbReference>
<dbReference type="InterPro" id="IPR029044">
    <property type="entry name" value="Nucleotide-diphossugar_trans"/>
</dbReference>
<comment type="function">
    <text evidence="9">Catalyzes the formation of dTDP-glucose, from dTTP and glucose 1-phosphate, as well as its pyrophosphorolysis.</text>
</comment>
<evidence type="ECO:0000256" key="5">
    <source>
        <dbReference type="ARBA" id="ARBA00022695"/>
    </source>
</evidence>
<gene>
    <name evidence="11" type="ORF">SAMN05216227_101574</name>
</gene>
<dbReference type="PANTHER" id="PTHR43532">
    <property type="entry name" value="GLUCOSE-1-PHOSPHATE THYMIDYLYLTRANSFERASE"/>
    <property type="match status" value="1"/>
</dbReference>
<comment type="cofactor">
    <cofactor evidence="1">
        <name>Mg(2+)</name>
        <dbReference type="ChEBI" id="CHEBI:18420"/>
    </cofactor>
</comment>
<keyword evidence="7 9" id="KW-0460">Magnesium</keyword>
<evidence type="ECO:0000313" key="11">
    <source>
        <dbReference type="EMBL" id="SEN49651.1"/>
    </source>
</evidence>
<dbReference type="RefSeq" id="WP_050519692.1">
    <property type="nucleotide sequence ID" value="NZ_FOCO01000015.1"/>
</dbReference>
<evidence type="ECO:0000313" key="12">
    <source>
        <dbReference type="Proteomes" id="UP000183002"/>
    </source>
</evidence>
<dbReference type="EMBL" id="FOCO01000015">
    <property type="protein sequence ID" value="SEN49651.1"/>
    <property type="molecule type" value="Genomic_DNA"/>
</dbReference>
<dbReference type="STRING" id="1077947.SAMN05216227_101574"/>
<evidence type="ECO:0000256" key="6">
    <source>
        <dbReference type="ARBA" id="ARBA00022723"/>
    </source>
</evidence>
<keyword evidence="12" id="KW-1185">Reference proteome</keyword>
<protein>
    <recommendedName>
        <fullName evidence="3 9">Glucose-1-phosphate thymidylyltransferase</fullName>
        <ecNumber evidence="3 9">2.7.7.24</ecNumber>
    </recommendedName>
</protein>
<dbReference type="Gene3D" id="3.90.550.10">
    <property type="entry name" value="Spore Coat Polysaccharide Biosynthesis Protein SpsA, Chain A"/>
    <property type="match status" value="1"/>
</dbReference>